<accession>A0A4Y2VUF4</accession>
<keyword evidence="3" id="KW-1185">Reference proteome</keyword>
<reference evidence="2 3" key="1">
    <citation type="journal article" date="2019" name="Sci. Rep.">
        <title>Orb-weaving spider Araneus ventricosus genome elucidates the spidroin gene catalogue.</title>
        <authorList>
            <person name="Kono N."/>
            <person name="Nakamura H."/>
            <person name="Ohtoshi R."/>
            <person name="Moran D.A.P."/>
            <person name="Shinohara A."/>
            <person name="Yoshida Y."/>
            <person name="Fujiwara M."/>
            <person name="Mori M."/>
            <person name="Tomita M."/>
            <person name="Arakawa K."/>
        </authorList>
    </citation>
    <scope>NUCLEOTIDE SEQUENCE [LARGE SCALE GENOMIC DNA]</scope>
</reference>
<protein>
    <submittedName>
        <fullName evidence="2">Uncharacterized protein</fullName>
    </submittedName>
</protein>
<dbReference type="AlphaFoldDB" id="A0A4Y2VUF4"/>
<name>A0A4Y2VUF4_ARAVE</name>
<dbReference type="EMBL" id="BGPR01050525">
    <property type="protein sequence ID" value="GBO27510.1"/>
    <property type="molecule type" value="Genomic_DNA"/>
</dbReference>
<evidence type="ECO:0000313" key="3">
    <source>
        <dbReference type="Proteomes" id="UP000499080"/>
    </source>
</evidence>
<dbReference type="EMBL" id="BGPR01050524">
    <property type="protein sequence ID" value="GBO27509.1"/>
    <property type="molecule type" value="Genomic_DNA"/>
</dbReference>
<evidence type="ECO:0000313" key="1">
    <source>
        <dbReference type="EMBL" id="GBO27509.1"/>
    </source>
</evidence>
<dbReference type="Proteomes" id="UP000499080">
    <property type="component" value="Unassembled WGS sequence"/>
</dbReference>
<evidence type="ECO:0000313" key="2">
    <source>
        <dbReference type="EMBL" id="GBO27510.1"/>
    </source>
</evidence>
<gene>
    <name evidence="1" type="ORF">AVEN_207060_1</name>
    <name evidence="2" type="ORF">AVEN_33221_1</name>
</gene>
<organism evidence="2 3">
    <name type="scientific">Araneus ventricosus</name>
    <name type="common">Orbweaver spider</name>
    <name type="synonym">Epeira ventricosa</name>
    <dbReference type="NCBI Taxonomy" id="182803"/>
    <lineage>
        <taxon>Eukaryota</taxon>
        <taxon>Metazoa</taxon>
        <taxon>Ecdysozoa</taxon>
        <taxon>Arthropoda</taxon>
        <taxon>Chelicerata</taxon>
        <taxon>Arachnida</taxon>
        <taxon>Araneae</taxon>
        <taxon>Araneomorphae</taxon>
        <taxon>Entelegynae</taxon>
        <taxon>Araneoidea</taxon>
        <taxon>Araneidae</taxon>
        <taxon>Araneus</taxon>
    </lineage>
</organism>
<proteinExistence type="predicted"/>
<comment type="caution">
    <text evidence="2">The sequence shown here is derived from an EMBL/GenBank/DDBJ whole genome shotgun (WGS) entry which is preliminary data.</text>
</comment>
<sequence>MSCSSNHSRPYFTKALEFFRETFATGLLLRIRHKLQLLDVVLYGPLEASDNMSRNDFMVTYTGHTISIRNVTGLLGKTYLQVANARLVIKGFTATRIEQFNTSIFTEEDFTPSLTSEHLMRKLKMKFLRLIRILGR</sequence>